<evidence type="ECO:0000259" key="4">
    <source>
        <dbReference type="Pfam" id="PF13472"/>
    </source>
</evidence>
<evidence type="ECO:0000256" key="2">
    <source>
        <dbReference type="PIRSR" id="PIRSR637460-2"/>
    </source>
</evidence>
<dbReference type="SUPFAM" id="SSF52266">
    <property type="entry name" value="SGNH hydrolase"/>
    <property type="match status" value="1"/>
</dbReference>
<feature type="chain" id="PRO_5011598596" evidence="3">
    <location>
        <begin position="25"/>
        <end position="296"/>
    </location>
</feature>
<gene>
    <name evidence="5" type="ORF">SAMN05421504_11059</name>
</gene>
<feature type="signal peptide" evidence="3">
    <location>
        <begin position="1"/>
        <end position="24"/>
    </location>
</feature>
<dbReference type="PANTHER" id="PTHR37981:SF1">
    <property type="entry name" value="SGNH HYDROLASE-TYPE ESTERASE DOMAIN-CONTAINING PROTEIN"/>
    <property type="match status" value="1"/>
</dbReference>
<accession>A0A1H3QTG1</accession>
<feature type="disulfide bond" evidence="2">
    <location>
        <begin position="202"/>
        <end position="251"/>
    </location>
</feature>
<dbReference type="PANTHER" id="PTHR37981">
    <property type="entry name" value="LIPASE 2"/>
    <property type="match status" value="1"/>
</dbReference>
<dbReference type="InterPro" id="IPR037460">
    <property type="entry name" value="SEST-like"/>
</dbReference>
<dbReference type="AlphaFoldDB" id="A0A1H3QTG1"/>
<keyword evidence="3" id="KW-0732">Signal</keyword>
<sequence>MSARLSAVLAALLLLAGIATPATAATRTYSEYVALGDSWTADVVLVPLPTTEYVPFGCAQSARDYPKQVAAALGVPKFFDASCGGATTDDFANPQSGLPLGGTNAPQFSQLTESTDLVTVGIGGNDAGLAGAVSGCINLLPAPLGVPCKPKWVSGGVDRMSENIKAAKQKVINAVTQIKQRSPHARILLVDYLAGIPQTGGCWPFQPVLDSDMEWLGAKLRELNAAVKSAATATGVEFVDTHSQTIGHDVCTSPLTRYVEGLLPISANGLAIAVPFHPNSAGGDAQTRVVLSKIRG</sequence>
<feature type="active site" evidence="1">
    <location>
        <position position="277"/>
    </location>
</feature>
<feature type="disulfide bond" evidence="2">
    <location>
        <begin position="58"/>
        <end position="83"/>
    </location>
</feature>
<dbReference type="Proteomes" id="UP000199515">
    <property type="component" value="Unassembled WGS sequence"/>
</dbReference>
<dbReference type="InterPro" id="IPR013830">
    <property type="entry name" value="SGNH_hydro"/>
</dbReference>
<organism evidence="5 6">
    <name type="scientific">Amycolatopsis xylanica</name>
    <dbReference type="NCBI Taxonomy" id="589385"/>
    <lineage>
        <taxon>Bacteria</taxon>
        <taxon>Bacillati</taxon>
        <taxon>Actinomycetota</taxon>
        <taxon>Actinomycetes</taxon>
        <taxon>Pseudonocardiales</taxon>
        <taxon>Pseudonocardiaceae</taxon>
        <taxon>Amycolatopsis</taxon>
    </lineage>
</organism>
<dbReference type="RefSeq" id="WP_091297006.1">
    <property type="nucleotide sequence ID" value="NZ_FNON01000010.1"/>
</dbReference>
<feature type="active site" description="Nucleophile" evidence="1">
    <location>
        <position position="38"/>
    </location>
</feature>
<dbReference type="STRING" id="589385.SAMN05421504_11059"/>
<dbReference type="Pfam" id="PF13472">
    <property type="entry name" value="Lipase_GDSL_2"/>
    <property type="match status" value="1"/>
</dbReference>
<proteinExistence type="predicted"/>
<dbReference type="OrthoDB" id="5503950at2"/>
<feature type="disulfide bond" evidence="2">
    <location>
        <begin position="136"/>
        <end position="148"/>
    </location>
</feature>
<dbReference type="GO" id="GO:0004806">
    <property type="term" value="F:triacylglycerol lipase activity"/>
    <property type="evidence" value="ECO:0007669"/>
    <property type="project" value="TreeGrafter"/>
</dbReference>
<keyword evidence="2" id="KW-1015">Disulfide bond</keyword>
<dbReference type="EMBL" id="FNON01000010">
    <property type="protein sequence ID" value="SDZ16341.1"/>
    <property type="molecule type" value="Genomic_DNA"/>
</dbReference>
<evidence type="ECO:0000256" key="1">
    <source>
        <dbReference type="PIRSR" id="PIRSR637460-1"/>
    </source>
</evidence>
<evidence type="ECO:0000256" key="3">
    <source>
        <dbReference type="SAM" id="SignalP"/>
    </source>
</evidence>
<evidence type="ECO:0000313" key="5">
    <source>
        <dbReference type="EMBL" id="SDZ16341.1"/>
    </source>
</evidence>
<dbReference type="Gene3D" id="3.40.50.1110">
    <property type="entry name" value="SGNH hydrolase"/>
    <property type="match status" value="1"/>
</dbReference>
<feature type="domain" description="SGNH hydrolase-type esterase" evidence="4">
    <location>
        <begin position="34"/>
        <end position="282"/>
    </location>
</feature>
<protein>
    <submittedName>
        <fullName evidence="5">GDSL-like Lipase/Acylhydrolase family protein</fullName>
    </submittedName>
</protein>
<keyword evidence="6" id="KW-1185">Reference proteome</keyword>
<dbReference type="CDD" id="cd01823">
    <property type="entry name" value="SEST_like"/>
    <property type="match status" value="1"/>
</dbReference>
<dbReference type="GO" id="GO:0019433">
    <property type="term" value="P:triglyceride catabolic process"/>
    <property type="evidence" value="ECO:0007669"/>
    <property type="project" value="TreeGrafter"/>
</dbReference>
<dbReference type="InterPro" id="IPR036514">
    <property type="entry name" value="SGNH_hydro_sf"/>
</dbReference>
<keyword evidence="5" id="KW-0378">Hydrolase</keyword>
<reference evidence="5 6" key="1">
    <citation type="submission" date="2016-10" db="EMBL/GenBank/DDBJ databases">
        <authorList>
            <person name="de Groot N.N."/>
        </authorList>
    </citation>
    <scope>NUCLEOTIDE SEQUENCE [LARGE SCALE GENOMIC DNA]</scope>
    <source>
        <strain evidence="5 6">CPCC 202699</strain>
    </source>
</reference>
<evidence type="ECO:0000313" key="6">
    <source>
        <dbReference type="Proteomes" id="UP000199515"/>
    </source>
</evidence>
<name>A0A1H3QTG1_9PSEU</name>